<dbReference type="EMBL" id="FMSV02000514">
    <property type="protein sequence ID" value="SEH07077.1"/>
    <property type="molecule type" value="Genomic_DNA"/>
</dbReference>
<comment type="function">
    <text evidence="3">Catalyzes two sequential steps in the biosynthesis of coenzyme A. In the first step cysteine is conjugated to 4'-phosphopantothenate to form 4-phosphopantothenoylcysteine. In the second step the latter compound is decarboxylated to form 4'-phosphopantotheine.</text>
</comment>
<keyword evidence="1 3" id="KW-0210">Decarboxylase</keyword>
<dbReference type="InterPro" id="IPR007085">
    <property type="entry name" value="DNA/pantothenate-metab_flavo_C"/>
</dbReference>
<dbReference type="NCBIfam" id="TIGR00521">
    <property type="entry name" value="coaBC_dfp"/>
    <property type="match status" value="1"/>
</dbReference>
<dbReference type="GO" id="GO:0046872">
    <property type="term" value="F:metal ion binding"/>
    <property type="evidence" value="ECO:0007669"/>
    <property type="project" value="UniProtKB-KW"/>
</dbReference>
<dbReference type="RefSeq" id="WP_103920781.1">
    <property type="nucleotide sequence ID" value="NZ_FMSV02000514.1"/>
</dbReference>
<comment type="pathway">
    <text evidence="3 4">Cofactor biosynthesis; coenzyme A biosynthesis; CoA from (R)-pantothenate: step 2/5.</text>
</comment>
<dbReference type="GO" id="GO:0010181">
    <property type="term" value="F:FMN binding"/>
    <property type="evidence" value="ECO:0007669"/>
    <property type="project" value="UniProtKB-UniRule"/>
</dbReference>
<dbReference type="Gene3D" id="3.40.50.1950">
    <property type="entry name" value="Flavin prenyltransferase-like"/>
    <property type="match status" value="1"/>
</dbReference>
<dbReference type="InterPro" id="IPR005252">
    <property type="entry name" value="CoaBC"/>
</dbReference>
<keyword evidence="3 4" id="KW-0285">Flavoprotein</keyword>
<evidence type="ECO:0000313" key="8">
    <source>
        <dbReference type="Proteomes" id="UP000236724"/>
    </source>
</evidence>
<evidence type="ECO:0000256" key="3">
    <source>
        <dbReference type="HAMAP-Rule" id="MF_02225"/>
    </source>
</evidence>
<evidence type="ECO:0000259" key="5">
    <source>
        <dbReference type="Pfam" id="PF02441"/>
    </source>
</evidence>
<evidence type="ECO:0000256" key="1">
    <source>
        <dbReference type="ARBA" id="ARBA00022793"/>
    </source>
</evidence>
<feature type="region of interest" description="Phosphopantothenoylcysteine decarboxylase" evidence="3">
    <location>
        <begin position="1"/>
        <end position="194"/>
    </location>
</feature>
<keyword evidence="3 4" id="KW-0288">FMN</keyword>
<comment type="caution">
    <text evidence="3">Lacks conserved residue(s) required for the propagation of feature annotation.</text>
</comment>
<dbReference type="Gene3D" id="3.40.50.10300">
    <property type="entry name" value="CoaB-like"/>
    <property type="match status" value="1"/>
</dbReference>
<dbReference type="UniPathway" id="UPA00241">
    <property type="reaction ID" value="UER00353"/>
</dbReference>
<dbReference type="HAMAP" id="MF_02225">
    <property type="entry name" value="CoaBC"/>
    <property type="match status" value="1"/>
</dbReference>
<comment type="catalytic activity">
    <reaction evidence="3 4">
        <text>(R)-4'-phosphopantothenate + L-cysteine + CTP = N-[(R)-4-phosphopantothenoyl]-L-cysteine + CMP + diphosphate + H(+)</text>
        <dbReference type="Rhea" id="RHEA:19397"/>
        <dbReference type="ChEBI" id="CHEBI:10986"/>
        <dbReference type="ChEBI" id="CHEBI:15378"/>
        <dbReference type="ChEBI" id="CHEBI:33019"/>
        <dbReference type="ChEBI" id="CHEBI:35235"/>
        <dbReference type="ChEBI" id="CHEBI:37563"/>
        <dbReference type="ChEBI" id="CHEBI:59458"/>
        <dbReference type="ChEBI" id="CHEBI:60377"/>
        <dbReference type="EC" id="6.3.2.5"/>
    </reaction>
</comment>
<comment type="similarity">
    <text evidence="3 4">In the N-terminal section; belongs to the HFCD (homo-oligomeric flavin containing Cys decarboxylase) superfamily.</text>
</comment>
<feature type="active site" description="Proton donor" evidence="3">
    <location>
        <position position="163"/>
    </location>
</feature>
<evidence type="ECO:0000259" key="6">
    <source>
        <dbReference type="Pfam" id="PF04127"/>
    </source>
</evidence>
<feature type="domain" description="DNA/pantothenate metabolism flavoprotein C-terminal" evidence="6">
    <location>
        <begin position="194"/>
        <end position="396"/>
    </location>
</feature>
<dbReference type="PANTHER" id="PTHR14359:SF6">
    <property type="entry name" value="PHOSPHOPANTOTHENOYLCYSTEINE DECARBOXYLASE"/>
    <property type="match status" value="1"/>
</dbReference>
<gene>
    <name evidence="7" type="primary">coaBC_2</name>
    <name evidence="3" type="synonym">coaBC</name>
    <name evidence="7" type="ORF">MBHS_02945</name>
</gene>
<reference evidence="7 8" key="1">
    <citation type="submission" date="2016-10" db="EMBL/GenBank/DDBJ databases">
        <authorList>
            <person name="de Groot N.N."/>
        </authorList>
    </citation>
    <scope>NUCLEOTIDE SEQUENCE [LARGE SCALE GENOMIC DNA]</scope>
    <source>
        <strain evidence="7">MBHS1</strain>
    </source>
</reference>
<name>A0A1H6FAF8_9GAMM</name>
<keyword evidence="8" id="KW-1185">Reference proteome</keyword>
<feature type="binding site" evidence="3">
    <location>
        <position position="327"/>
    </location>
    <ligand>
        <name>CTP</name>
        <dbReference type="ChEBI" id="CHEBI:37563"/>
    </ligand>
</feature>
<comment type="similarity">
    <text evidence="3 4">In the C-terminal section; belongs to the PPC synthetase family.</text>
</comment>
<dbReference type="AlphaFoldDB" id="A0A1H6FAF8"/>
<feature type="binding site" evidence="3">
    <location>
        <position position="345"/>
    </location>
    <ligand>
        <name>CTP</name>
        <dbReference type="ChEBI" id="CHEBI:37563"/>
    </ligand>
</feature>
<feature type="binding site" evidence="3">
    <location>
        <position position="341"/>
    </location>
    <ligand>
        <name>CTP</name>
        <dbReference type="ChEBI" id="CHEBI:37563"/>
    </ligand>
</feature>
<feature type="binding site" evidence="3">
    <location>
        <position position="283"/>
    </location>
    <ligand>
        <name>CTP</name>
        <dbReference type="ChEBI" id="CHEBI:37563"/>
    </ligand>
</feature>
<dbReference type="InterPro" id="IPR035929">
    <property type="entry name" value="CoaB-like_sf"/>
</dbReference>
<evidence type="ECO:0000256" key="2">
    <source>
        <dbReference type="ARBA" id="ARBA00023239"/>
    </source>
</evidence>
<organism evidence="7 8">
    <name type="scientific">Candidatus Venteria ishoeyi</name>
    <dbReference type="NCBI Taxonomy" id="1899563"/>
    <lineage>
        <taxon>Bacteria</taxon>
        <taxon>Pseudomonadati</taxon>
        <taxon>Pseudomonadota</taxon>
        <taxon>Gammaproteobacteria</taxon>
        <taxon>Thiotrichales</taxon>
        <taxon>Thiotrichaceae</taxon>
        <taxon>Venteria</taxon>
    </lineage>
</organism>
<dbReference type="OrthoDB" id="9802554at2"/>
<dbReference type="InterPro" id="IPR003382">
    <property type="entry name" value="Flavoprotein"/>
</dbReference>
<dbReference type="EC" id="6.3.2.5" evidence="3"/>
<dbReference type="GO" id="GO:0015941">
    <property type="term" value="P:pantothenate catabolic process"/>
    <property type="evidence" value="ECO:0007669"/>
    <property type="project" value="InterPro"/>
</dbReference>
<sequence>MILKNKRILLGVSGSIAAYKVPELVRRLREQGAEIRIVLTSGGAQFITPLTLQAVSGSQVEQQWITDTVQPISQESSFGHIELARWADLIVIVPASANCMARLAHGFASDLLSTLCLASDAPLAVVPAMNQQMWKAPATQDNIQCLDKRGTLIWGPDSGVQACGETGAGRMLEISEIIEKINAFWQEKIFSKMCLVITAGTTHEAIDPVRFLSNRSSGKMGYAIARSAQMMGAKVILISGPSALSCPTGIDYYPVESAAQMYQTVIEQITQADIFIAAAAVADYRPVQAQVHKIKKHNDTMHLELERTQDILAAVAALPEAPFTVGFAAETQDLEHYALDKLQRKKLNMIAANPVGKNLGFDQEDNCLSVYWKAGKKQLPRMHKTQLAQQLLQLIYTEYQKHS</sequence>
<dbReference type="Pfam" id="PF02441">
    <property type="entry name" value="Flavoprotein"/>
    <property type="match status" value="1"/>
</dbReference>
<dbReference type="SUPFAM" id="SSF52507">
    <property type="entry name" value="Homo-oligomeric flavin-containing Cys decarboxylases, HFCD"/>
    <property type="match status" value="1"/>
</dbReference>
<keyword evidence="2 3" id="KW-0456">Lyase</keyword>
<feature type="binding site" evidence="3">
    <location>
        <position position="293"/>
    </location>
    <ligand>
        <name>CTP</name>
        <dbReference type="ChEBI" id="CHEBI:37563"/>
    </ligand>
</feature>
<feature type="region of interest" description="Phosphopantothenate--cysteine ligase" evidence="3">
    <location>
        <begin position="195"/>
        <end position="403"/>
    </location>
</feature>
<comment type="catalytic activity">
    <reaction evidence="3 4">
        <text>N-[(R)-4-phosphopantothenoyl]-L-cysteine + H(+) = (R)-4'-phosphopantetheine + CO2</text>
        <dbReference type="Rhea" id="RHEA:16793"/>
        <dbReference type="ChEBI" id="CHEBI:15378"/>
        <dbReference type="ChEBI" id="CHEBI:16526"/>
        <dbReference type="ChEBI" id="CHEBI:59458"/>
        <dbReference type="ChEBI" id="CHEBI:61723"/>
        <dbReference type="EC" id="4.1.1.36"/>
    </reaction>
</comment>
<dbReference type="GO" id="GO:0015937">
    <property type="term" value="P:coenzyme A biosynthetic process"/>
    <property type="evidence" value="ECO:0007669"/>
    <property type="project" value="UniProtKB-UniRule"/>
</dbReference>
<proteinExistence type="inferred from homology"/>
<feature type="domain" description="Flavoprotein" evidence="5">
    <location>
        <begin position="6"/>
        <end position="181"/>
    </location>
</feature>
<comment type="cofactor">
    <cofactor evidence="3">
        <name>FMN</name>
        <dbReference type="ChEBI" id="CHEBI:58210"/>
    </cofactor>
    <text evidence="3">Binds 1 FMN per subunit.</text>
</comment>
<dbReference type="Pfam" id="PF04127">
    <property type="entry name" value="DFP"/>
    <property type="match status" value="1"/>
</dbReference>
<comment type="function">
    <text evidence="4">Catalyzes two steps in the biosynthesis of coenzyme A. In the first step cysteine is conjugated to 4'-phosphopantothenate to form 4-phosphopantothenoylcysteine, in the latter compound is decarboxylated to form 4'-phosphopantotheine.</text>
</comment>
<dbReference type="EC" id="4.1.1.36" evidence="3"/>
<comment type="pathway">
    <text evidence="3 4">Cofactor biosynthesis; coenzyme A biosynthesis; CoA from (R)-pantothenate: step 3/5.</text>
</comment>
<keyword evidence="3" id="KW-0479">Metal-binding</keyword>
<protein>
    <recommendedName>
        <fullName evidence="3">Coenzyme A biosynthesis bifunctional protein CoaBC</fullName>
    </recommendedName>
    <alternativeName>
        <fullName evidence="3">DNA/pantothenate metabolism flavoprotein</fullName>
    </alternativeName>
    <alternativeName>
        <fullName evidence="3">Phosphopantothenoylcysteine synthetase/decarboxylase</fullName>
        <shortName evidence="3">PPCS-PPCDC</shortName>
    </alternativeName>
    <domain>
        <recommendedName>
            <fullName evidence="3">Phosphopantothenoylcysteine decarboxylase</fullName>
            <shortName evidence="3">PPC decarboxylase</shortName>
            <shortName evidence="3">PPC-DC</shortName>
            <ecNumber evidence="3">4.1.1.36</ecNumber>
        </recommendedName>
        <alternativeName>
            <fullName evidence="3">CoaC</fullName>
        </alternativeName>
    </domain>
    <domain>
        <recommendedName>
            <fullName evidence="3">Phosphopantothenate--cysteine ligase</fullName>
            <ecNumber evidence="3">6.3.2.5</ecNumber>
        </recommendedName>
        <alternativeName>
            <fullName evidence="3">CoaB</fullName>
        </alternativeName>
        <alternativeName>
            <fullName evidence="3">Phosphopantothenoylcysteine synthetase</fullName>
            <shortName evidence="3">PPC synthetase</shortName>
            <shortName evidence="3">PPC-S</shortName>
        </alternativeName>
    </domain>
</protein>
<keyword evidence="3" id="KW-0460">Magnesium</keyword>
<dbReference type="Proteomes" id="UP000236724">
    <property type="component" value="Unassembled WGS sequence"/>
</dbReference>
<dbReference type="InterPro" id="IPR036551">
    <property type="entry name" value="Flavin_trans-like"/>
</dbReference>
<comment type="cofactor">
    <cofactor evidence="3">
        <name>Mg(2+)</name>
        <dbReference type="ChEBI" id="CHEBI:18420"/>
    </cofactor>
</comment>
<dbReference type="PANTHER" id="PTHR14359">
    <property type="entry name" value="HOMO-OLIGOMERIC FLAVIN CONTAINING CYS DECARBOXYLASE FAMILY"/>
    <property type="match status" value="1"/>
</dbReference>
<evidence type="ECO:0000313" key="7">
    <source>
        <dbReference type="EMBL" id="SEH07077.1"/>
    </source>
</evidence>
<dbReference type="SUPFAM" id="SSF102645">
    <property type="entry name" value="CoaB-like"/>
    <property type="match status" value="1"/>
</dbReference>
<keyword evidence="3" id="KW-0511">Multifunctional enzyme</keyword>
<dbReference type="GO" id="GO:0071513">
    <property type="term" value="C:phosphopantothenoylcysteine decarboxylase complex"/>
    <property type="evidence" value="ECO:0007669"/>
    <property type="project" value="TreeGrafter"/>
</dbReference>
<keyword evidence="3 4" id="KW-0436">Ligase</keyword>
<accession>A0A1H6FAF8</accession>
<dbReference type="GO" id="GO:0004633">
    <property type="term" value="F:phosphopantothenoylcysteine decarboxylase activity"/>
    <property type="evidence" value="ECO:0007669"/>
    <property type="project" value="UniProtKB-UniRule"/>
</dbReference>
<evidence type="ECO:0000256" key="4">
    <source>
        <dbReference type="RuleBase" id="RU364078"/>
    </source>
</evidence>
<dbReference type="GO" id="GO:0004632">
    <property type="term" value="F:phosphopantothenate--cysteine ligase activity"/>
    <property type="evidence" value="ECO:0007669"/>
    <property type="project" value="UniProtKB-UniRule"/>
</dbReference>